<dbReference type="InParanoid" id="A0A067RSR4"/>
<proteinExistence type="predicted"/>
<gene>
    <name evidence="1" type="ORF">L798_11041</name>
</gene>
<reference evidence="1 2" key="1">
    <citation type="journal article" date="2014" name="Nat. Commun.">
        <title>Molecular traces of alternative social organization in a termite genome.</title>
        <authorList>
            <person name="Terrapon N."/>
            <person name="Li C."/>
            <person name="Robertson H.M."/>
            <person name="Ji L."/>
            <person name="Meng X."/>
            <person name="Booth W."/>
            <person name="Chen Z."/>
            <person name="Childers C.P."/>
            <person name="Glastad K.M."/>
            <person name="Gokhale K."/>
            <person name="Gowin J."/>
            <person name="Gronenberg W."/>
            <person name="Hermansen R.A."/>
            <person name="Hu H."/>
            <person name="Hunt B.G."/>
            <person name="Huylmans A.K."/>
            <person name="Khalil S.M."/>
            <person name="Mitchell R.D."/>
            <person name="Munoz-Torres M.C."/>
            <person name="Mustard J.A."/>
            <person name="Pan H."/>
            <person name="Reese J.T."/>
            <person name="Scharf M.E."/>
            <person name="Sun F."/>
            <person name="Vogel H."/>
            <person name="Xiao J."/>
            <person name="Yang W."/>
            <person name="Yang Z."/>
            <person name="Yang Z."/>
            <person name="Zhou J."/>
            <person name="Zhu J."/>
            <person name="Brent C.S."/>
            <person name="Elsik C.G."/>
            <person name="Goodisman M.A."/>
            <person name="Liberles D.A."/>
            <person name="Roe R.M."/>
            <person name="Vargo E.L."/>
            <person name="Vilcinskas A."/>
            <person name="Wang J."/>
            <person name="Bornberg-Bauer E."/>
            <person name="Korb J."/>
            <person name="Zhang G."/>
            <person name="Liebig J."/>
        </authorList>
    </citation>
    <scope>NUCLEOTIDE SEQUENCE [LARGE SCALE GENOMIC DNA]</scope>
    <source>
        <tissue evidence="1">Whole organism</tissue>
    </source>
</reference>
<protein>
    <submittedName>
        <fullName evidence="1">Uncharacterized protein</fullName>
    </submittedName>
</protein>
<dbReference type="Proteomes" id="UP000027135">
    <property type="component" value="Unassembled WGS sequence"/>
</dbReference>
<evidence type="ECO:0000313" key="2">
    <source>
        <dbReference type="Proteomes" id="UP000027135"/>
    </source>
</evidence>
<accession>A0A067RSR4</accession>
<dbReference type="AlphaFoldDB" id="A0A067RSR4"/>
<keyword evidence="2" id="KW-1185">Reference proteome</keyword>
<dbReference type="EMBL" id="KK852442">
    <property type="protein sequence ID" value="KDR23850.1"/>
    <property type="molecule type" value="Genomic_DNA"/>
</dbReference>
<sequence>MITTVTNFHYVHHSPFHQYEPRFDSNHAKHSKYARVVANRNSGYNHQIVAHTIPSSSFITLLSPLDIQRYNFEIVQKGTTATLNLIQIHPVVVELNRLDDYKRLLVVHFFQLEDNCGSSDELH</sequence>
<organism evidence="1 2">
    <name type="scientific">Zootermopsis nevadensis</name>
    <name type="common">Dampwood termite</name>
    <dbReference type="NCBI Taxonomy" id="136037"/>
    <lineage>
        <taxon>Eukaryota</taxon>
        <taxon>Metazoa</taxon>
        <taxon>Ecdysozoa</taxon>
        <taxon>Arthropoda</taxon>
        <taxon>Hexapoda</taxon>
        <taxon>Insecta</taxon>
        <taxon>Pterygota</taxon>
        <taxon>Neoptera</taxon>
        <taxon>Polyneoptera</taxon>
        <taxon>Dictyoptera</taxon>
        <taxon>Blattodea</taxon>
        <taxon>Blattoidea</taxon>
        <taxon>Termitoidae</taxon>
        <taxon>Termopsidae</taxon>
        <taxon>Zootermopsis</taxon>
    </lineage>
</organism>
<name>A0A067RSR4_ZOONE</name>
<evidence type="ECO:0000313" key="1">
    <source>
        <dbReference type="EMBL" id="KDR23850.1"/>
    </source>
</evidence>